<dbReference type="PANTHER" id="PTHR36498">
    <property type="entry name" value="TATA-BINDING PROTEIN-ASSOCIATED FACTOR 172"/>
    <property type="match status" value="1"/>
</dbReference>
<dbReference type="STRING" id="51031.W2STE6"/>
<dbReference type="Proteomes" id="UP000053676">
    <property type="component" value="Unassembled WGS sequence"/>
</dbReference>
<dbReference type="KEGG" id="nai:NECAME_13743"/>
<dbReference type="GO" id="GO:0017025">
    <property type="term" value="F:TBP-class protein binding"/>
    <property type="evidence" value="ECO:0007669"/>
    <property type="project" value="InterPro"/>
</dbReference>
<evidence type="ECO:0000259" key="1">
    <source>
        <dbReference type="Pfam" id="PF12054"/>
    </source>
</evidence>
<dbReference type="GO" id="GO:0016887">
    <property type="term" value="F:ATP hydrolysis activity"/>
    <property type="evidence" value="ECO:0007669"/>
    <property type="project" value="InterPro"/>
</dbReference>
<feature type="non-terminal residue" evidence="2">
    <location>
        <position position="1"/>
    </location>
</feature>
<dbReference type="InterPro" id="IPR022707">
    <property type="entry name" value="Mot1_central_dom"/>
</dbReference>
<dbReference type="GO" id="GO:0003677">
    <property type="term" value="F:DNA binding"/>
    <property type="evidence" value="ECO:0007669"/>
    <property type="project" value="InterPro"/>
</dbReference>
<protein>
    <recommendedName>
        <fullName evidence="1">Mot1 central domain-containing protein</fullName>
    </recommendedName>
</protein>
<keyword evidence="3" id="KW-1185">Reference proteome</keyword>
<reference evidence="3" key="1">
    <citation type="journal article" date="2014" name="Nat. Genet.">
        <title>Genome of the human hookworm Necator americanus.</title>
        <authorList>
            <person name="Tang Y.T."/>
            <person name="Gao X."/>
            <person name="Rosa B.A."/>
            <person name="Abubucker S."/>
            <person name="Hallsworth-Pepin K."/>
            <person name="Martin J."/>
            <person name="Tyagi R."/>
            <person name="Heizer E."/>
            <person name="Zhang X."/>
            <person name="Bhonagiri-Palsikar V."/>
            <person name="Minx P."/>
            <person name="Warren W.C."/>
            <person name="Wang Q."/>
            <person name="Zhan B."/>
            <person name="Hotez P.J."/>
            <person name="Sternberg P.W."/>
            <person name="Dougall A."/>
            <person name="Gaze S.T."/>
            <person name="Mulvenna J."/>
            <person name="Sotillo J."/>
            <person name="Ranganathan S."/>
            <person name="Rabelo E.M."/>
            <person name="Wilson R.K."/>
            <person name="Felgner P.L."/>
            <person name="Bethony J."/>
            <person name="Hawdon J.M."/>
            <person name="Gasser R.B."/>
            <person name="Loukas A."/>
            <person name="Mitreva M."/>
        </authorList>
    </citation>
    <scope>NUCLEOTIDE SEQUENCE [LARGE SCALE GENOMIC DNA]</scope>
</reference>
<sequence>EKDDVYITRKIIAAKFLAAIIQLHYESRIDLEGQPVTDAIQLLFAPFLSSNLLYQNLGAAAILNEWAAVYRESMNRGVQLDPPVTLLQICDAFLRAPAKSYDELTSAVNHLTMDCKEFVDYCVSRGVDRSKLSLEESVSVEEISKVAYDLCLRGLTAPNHIESLNTRYTVLTDSIEFTKMAVKTNTTRVLAFLSSALFYFGFAPEKLTPMVRPLVECMQNERNSTVSAEVFRGAVTLMIAYSWPRTPRPYVKVLARAMDMFSSCSNRIPKPEDW</sequence>
<organism evidence="2 3">
    <name type="scientific">Necator americanus</name>
    <name type="common">Human hookworm</name>
    <dbReference type="NCBI Taxonomy" id="51031"/>
    <lineage>
        <taxon>Eukaryota</taxon>
        <taxon>Metazoa</taxon>
        <taxon>Ecdysozoa</taxon>
        <taxon>Nematoda</taxon>
        <taxon>Chromadorea</taxon>
        <taxon>Rhabditida</taxon>
        <taxon>Rhabditina</taxon>
        <taxon>Rhabditomorpha</taxon>
        <taxon>Strongyloidea</taxon>
        <taxon>Ancylostomatidae</taxon>
        <taxon>Bunostominae</taxon>
        <taxon>Necator</taxon>
    </lineage>
</organism>
<accession>W2STE6</accession>
<proteinExistence type="predicted"/>
<dbReference type="Pfam" id="PF12054">
    <property type="entry name" value="DUF3535"/>
    <property type="match status" value="1"/>
</dbReference>
<dbReference type="OrthoDB" id="10252227at2759"/>
<evidence type="ECO:0000313" key="2">
    <source>
        <dbReference type="EMBL" id="ETN72753.1"/>
    </source>
</evidence>
<dbReference type="EMBL" id="KI663026">
    <property type="protein sequence ID" value="ETN72753.1"/>
    <property type="molecule type" value="Genomic_DNA"/>
</dbReference>
<dbReference type="AlphaFoldDB" id="W2STE6"/>
<gene>
    <name evidence="2" type="ORF">NECAME_13743</name>
</gene>
<name>W2STE6_NECAM</name>
<dbReference type="PANTHER" id="PTHR36498:SF1">
    <property type="entry name" value="TATA-BINDING PROTEIN-ASSOCIATED FACTOR 172"/>
    <property type="match status" value="1"/>
</dbReference>
<feature type="domain" description="Mot1 central" evidence="1">
    <location>
        <begin position="3"/>
        <end position="226"/>
    </location>
</feature>
<dbReference type="InterPro" id="IPR044972">
    <property type="entry name" value="Mot1"/>
</dbReference>
<evidence type="ECO:0000313" key="3">
    <source>
        <dbReference type="Proteomes" id="UP000053676"/>
    </source>
</evidence>